<dbReference type="Proteomes" id="UP001303285">
    <property type="component" value="Unassembled WGS sequence"/>
</dbReference>
<dbReference type="InterPro" id="IPR041664">
    <property type="entry name" value="AAA_16"/>
</dbReference>
<evidence type="ECO:0000313" key="3">
    <source>
        <dbReference type="Proteomes" id="UP001303285"/>
    </source>
</evidence>
<dbReference type="SUPFAM" id="SSF52540">
    <property type="entry name" value="P-loop containing nucleoside triphosphate hydrolases"/>
    <property type="match status" value="1"/>
</dbReference>
<accession>A0ABU5UYS5</accession>
<reference evidence="2 3" key="1">
    <citation type="submission" date="2023-12" db="EMBL/GenBank/DDBJ databases">
        <title>Baltic Sea Cyanobacteria.</title>
        <authorList>
            <person name="Delbaje E."/>
            <person name="Fewer D.P."/>
            <person name="Shishido T.K."/>
        </authorList>
    </citation>
    <scope>NUCLEOTIDE SEQUENCE [LARGE SCALE GENOMIC DNA]</scope>
    <source>
        <strain evidence="2 3">UHCC 0060</strain>
    </source>
</reference>
<feature type="domain" description="Orc1-like AAA ATPase" evidence="1">
    <location>
        <begin position="30"/>
        <end position="159"/>
    </location>
</feature>
<dbReference type="Gene3D" id="3.40.50.300">
    <property type="entry name" value="P-loop containing nucleotide triphosphate hydrolases"/>
    <property type="match status" value="1"/>
</dbReference>
<sequence>MNSQPKSPTSNHPRGQPREFEQIIHEKSHNFVGRDFVFTAIDEFIHRYNRGYFTIIGAPGSGKSAILAKYAIDHPHAVYYNAEVEGKNSVDEFLRVVCQQLSHWLHSLRTPPQPSPQGRREQEVEFLSLSGVLQEISEQLDANQKLIIAIDGLNCINRNSQPPGTNLFYLLYKT</sequence>
<proteinExistence type="predicted"/>
<gene>
    <name evidence="2" type="ORF">VB695_23030</name>
</gene>
<dbReference type="Pfam" id="PF13191">
    <property type="entry name" value="AAA_16"/>
    <property type="match status" value="1"/>
</dbReference>
<dbReference type="EMBL" id="JAYGHK010000154">
    <property type="protein sequence ID" value="MEA5610899.1"/>
    <property type="molecule type" value="Genomic_DNA"/>
</dbReference>
<keyword evidence="3" id="KW-1185">Reference proteome</keyword>
<dbReference type="InterPro" id="IPR027417">
    <property type="entry name" value="P-loop_NTPase"/>
</dbReference>
<protein>
    <submittedName>
        <fullName evidence="2">AAA family ATPase</fullName>
    </submittedName>
</protein>
<dbReference type="GeneID" id="78018892"/>
<evidence type="ECO:0000259" key="1">
    <source>
        <dbReference type="Pfam" id="PF13191"/>
    </source>
</evidence>
<name>A0ABU5UYS5_NODSP</name>
<comment type="caution">
    <text evidence="2">The sequence shown here is derived from an EMBL/GenBank/DDBJ whole genome shotgun (WGS) entry which is preliminary data.</text>
</comment>
<evidence type="ECO:0000313" key="2">
    <source>
        <dbReference type="EMBL" id="MEA5610899.1"/>
    </source>
</evidence>
<organism evidence="2 3">
    <name type="scientific">Nodularia spumigena UHCC 0060</name>
    <dbReference type="NCBI Taxonomy" id="3110300"/>
    <lineage>
        <taxon>Bacteria</taxon>
        <taxon>Bacillati</taxon>
        <taxon>Cyanobacteriota</taxon>
        <taxon>Cyanophyceae</taxon>
        <taxon>Nostocales</taxon>
        <taxon>Nodulariaceae</taxon>
        <taxon>Nodularia</taxon>
    </lineage>
</organism>
<dbReference type="RefSeq" id="WP_006196911.1">
    <property type="nucleotide sequence ID" value="NZ_JAYGHK010000154.1"/>
</dbReference>